<dbReference type="EMBL" id="WHSC02000001">
    <property type="protein sequence ID" value="MDO6119784.1"/>
    <property type="molecule type" value="Genomic_DNA"/>
</dbReference>
<name>A0ABT8X7T0_9HYPH</name>
<accession>A0ABT8X7T0</accession>
<dbReference type="InterPro" id="IPR011008">
    <property type="entry name" value="Dimeric_a/b-barrel"/>
</dbReference>
<evidence type="ECO:0000256" key="3">
    <source>
        <dbReference type="ARBA" id="ARBA00023163"/>
    </source>
</evidence>
<keyword evidence="1" id="KW-0805">Transcription regulation</keyword>
<evidence type="ECO:0000313" key="5">
    <source>
        <dbReference type="EMBL" id="MDO6119784.1"/>
    </source>
</evidence>
<reference evidence="5" key="1">
    <citation type="submission" date="2022-04" db="EMBL/GenBank/DDBJ databases">
        <title>Shinella lacus sp. nov., a novel member of the genus Shinella from water.</title>
        <authorList>
            <person name="Deng Y."/>
        </authorList>
    </citation>
    <scope>NUCLEOTIDE SEQUENCE</scope>
    <source>
        <strain evidence="5">JCM 31239</strain>
    </source>
</reference>
<dbReference type="Pfam" id="PF01037">
    <property type="entry name" value="AsnC_trans_reg"/>
    <property type="match status" value="1"/>
</dbReference>
<comment type="caution">
    <text evidence="5">The sequence shown here is derived from an EMBL/GenBank/DDBJ whole genome shotgun (WGS) entry which is preliminary data.</text>
</comment>
<dbReference type="InterPro" id="IPR036388">
    <property type="entry name" value="WH-like_DNA-bd_sf"/>
</dbReference>
<dbReference type="Pfam" id="PF13412">
    <property type="entry name" value="HTH_24"/>
    <property type="match status" value="1"/>
</dbReference>
<dbReference type="InterPro" id="IPR000485">
    <property type="entry name" value="AsnC-type_HTH_dom"/>
</dbReference>
<proteinExistence type="predicted"/>
<dbReference type="InterPro" id="IPR019887">
    <property type="entry name" value="Tscrpt_reg_AsnC/Lrp_C"/>
</dbReference>
<organism evidence="5 6">
    <name type="scientific">Shinella curvata</name>
    <dbReference type="NCBI Taxonomy" id="1817964"/>
    <lineage>
        <taxon>Bacteria</taxon>
        <taxon>Pseudomonadati</taxon>
        <taxon>Pseudomonadota</taxon>
        <taxon>Alphaproteobacteria</taxon>
        <taxon>Hyphomicrobiales</taxon>
        <taxon>Rhizobiaceae</taxon>
        <taxon>Shinella</taxon>
    </lineage>
</organism>
<dbReference type="PANTHER" id="PTHR30154">
    <property type="entry name" value="LEUCINE-RESPONSIVE REGULATORY PROTEIN"/>
    <property type="match status" value="1"/>
</dbReference>
<dbReference type="SUPFAM" id="SSF54909">
    <property type="entry name" value="Dimeric alpha+beta barrel"/>
    <property type="match status" value="1"/>
</dbReference>
<protein>
    <submittedName>
        <fullName evidence="5">Lrp/AsnC family transcriptional regulator</fullName>
    </submittedName>
</protein>
<feature type="domain" description="HTH asnC-type" evidence="4">
    <location>
        <begin position="6"/>
        <end position="59"/>
    </location>
</feature>
<dbReference type="PROSITE" id="PS00519">
    <property type="entry name" value="HTH_ASNC_1"/>
    <property type="match status" value="1"/>
</dbReference>
<keyword evidence="2" id="KW-0238">DNA-binding</keyword>
<dbReference type="InterPro" id="IPR036390">
    <property type="entry name" value="WH_DNA-bd_sf"/>
</dbReference>
<dbReference type="SUPFAM" id="SSF46785">
    <property type="entry name" value="Winged helix' DNA-binding domain"/>
    <property type="match status" value="1"/>
</dbReference>
<evidence type="ECO:0000256" key="1">
    <source>
        <dbReference type="ARBA" id="ARBA00023015"/>
    </source>
</evidence>
<dbReference type="PRINTS" id="PR00033">
    <property type="entry name" value="HTHASNC"/>
</dbReference>
<dbReference type="InterPro" id="IPR019885">
    <property type="entry name" value="Tscrpt_reg_HTH_AsnC-type_CS"/>
</dbReference>
<dbReference type="Proteomes" id="UP001177080">
    <property type="component" value="Unassembled WGS sequence"/>
</dbReference>
<dbReference type="Gene3D" id="1.10.10.10">
    <property type="entry name" value="Winged helix-like DNA-binding domain superfamily/Winged helix DNA-binding domain"/>
    <property type="match status" value="1"/>
</dbReference>
<keyword evidence="6" id="KW-1185">Reference proteome</keyword>
<dbReference type="PANTHER" id="PTHR30154:SF53">
    <property type="entry name" value="HTH-TYPE TRANSCRIPTIONAL REGULATOR LRPC"/>
    <property type="match status" value="1"/>
</dbReference>
<dbReference type="RefSeq" id="WP_244759295.1">
    <property type="nucleotide sequence ID" value="NZ_JALJCJ010000001.1"/>
</dbReference>
<dbReference type="PROSITE" id="PS50956">
    <property type="entry name" value="HTH_ASNC_2"/>
    <property type="match status" value="1"/>
</dbReference>
<dbReference type="Gene3D" id="3.30.70.920">
    <property type="match status" value="1"/>
</dbReference>
<evidence type="ECO:0000313" key="6">
    <source>
        <dbReference type="Proteomes" id="UP001177080"/>
    </source>
</evidence>
<keyword evidence="3" id="KW-0804">Transcription</keyword>
<evidence type="ECO:0000259" key="4">
    <source>
        <dbReference type="PROSITE" id="PS50956"/>
    </source>
</evidence>
<evidence type="ECO:0000256" key="2">
    <source>
        <dbReference type="ARBA" id="ARBA00023125"/>
    </source>
</evidence>
<dbReference type="InterPro" id="IPR019888">
    <property type="entry name" value="Tscrpt_reg_AsnC-like"/>
</dbReference>
<sequence length="143" mass="15617">MTTDIMDTIDRKLLALLRKDGRASLSALAAELNVSRGTVQNRIDRLTRDGVISGFTVRVTEADDPHAVRAITMIEITGQKTLAAVKALRGIPEVRALHTTNGAWDLVAELHAENLVEFERVLRGIRAMDGVSKSETSLLLTTL</sequence>
<dbReference type="SMART" id="SM00344">
    <property type="entry name" value="HTH_ASNC"/>
    <property type="match status" value="1"/>
</dbReference>
<gene>
    <name evidence="5" type="ORF">GB928_001165</name>
</gene>